<keyword evidence="1" id="KW-0175">Coiled coil</keyword>
<name>A0A7S4W230_9STRA</name>
<dbReference type="PANTHER" id="PTHR45615:SF80">
    <property type="entry name" value="GRIP DOMAIN-CONTAINING PROTEIN"/>
    <property type="match status" value="1"/>
</dbReference>
<evidence type="ECO:0000313" key="3">
    <source>
        <dbReference type="EMBL" id="CAE4617895.1"/>
    </source>
</evidence>
<protein>
    <submittedName>
        <fullName evidence="3">Uncharacterized protein</fullName>
    </submittedName>
</protein>
<evidence type="ECO:0000256" key="2">
    <source>
        <dbReference type="SAM" id="MobiDB-lite"/>
    </source>
</evidence>
<feature type="region of interest" description="Disordered" evidence="2">
    <location>
        <begin position="1"/>
        <end position="25"/>
    </location>
</feature>
<feature type="region of interest" description="Disordered" evidence="2">
    <location>
        <begin position="266"/>
        <end position="288"/>
    </location>
</feature>
<feature type="coiled-coil region" evidence="1">
    <location>
        <begin position="388"/>
        <end position="468"/>
    </location>
</feature>
<gene>
    <name evidence="3" type="ORF">DBRI00130_LOCUS20506</name>
</gene>
<dbReference type="EMBL" id="HBNS01026003">
    <property type="protein sequence ID" value="CAE4617895.1"/>
    <property type="molecule type" value="Transcribed_RNA"/>
</dbReference>
<feature type="coiled-coil region" evidence="1">
    <location>
        <begin position="28"/>
        <end position="114"/>
    </location>
</feature>
<dbReference type="PANTHER" id="PTHR45615">
    <property type="entry name" value="MYOSIN HEAVY CHAIN, NON-MUSCLE"/>
    <property type="match status" value="1"/>
</dbReference>
<feature type="coiled-coil region" evidence="1">
    <location>
        <begin position="146"/>
        <end position="198"/>
    </location>
</feature>
<organism evidence="3">
    <name type="scientific">Ditylum brightwellii</name>
    <dbReference type="NCBI Taxonomy" id="49249"/>
    <lineage>
        <taxon>Eukaryota</taxon>
        <taxon>Sar</taxon>
        <taxon>Stramenopiles</taxon>
        <taxon>Ochrophyta</taxon>
        <taxon>Bacillariophyta</taxon>
        <taxon>Mediophyceae</taxon>
        <taxon>Lithodesmiophycidae</taxon>
        <taxon>Lithodesmiales</taxon>
        <taxon>Lithodesmiaceae</taxon>
        <taxon>Ditylum</taxon>
    </lineage>
</organism>
<feature type="compositionally biased region" description="Low complexity" evidence="2">
    <location>
        <begin position="638"/>
        <end position="651"/>
    </location>
</feature>
<proteinExistence type="predicted"/>
<accession>A0A7S4W230</accession>
<feature type="region of interest" description="Disordered" evidence="2">
    <location>
        <begin position="298"/>
        <end position="317"/>
    </location>
</feature>
<evidence type="ECO:0000256" key="1">
    <source>
        <dbReference type="SAM" id="Coils"/>
    </source>
</evidence>
<feature type="coiled-coil region" evidence="1">
    <location>
        <begin position="512"/>
        <end position="574"/>
    </location>
</feature>
<feature type="region of interest" description="Disordered" evidence="2">
    <location>
        <begin position="635"/>
        <end position="668"/>
    </location>
</feature>
<feature type="compositionally biased region" description="Basic and acidic residues" evidence="2">
    <location>
        <begin position="1"/>
        <end position="12"/>
    </location>
</feature>
<reference evidence="3" key="1">
    <citation type="submission" date="2021-01" db="EMBL/GenBank/DDBJ databases">
        <authorList>
            <person name="Corre E."/>
            <person name="Pelletier E."/>
            <person name="Niang G."/>
            <person name="Scheremetjew M."/>
            <person name="Finn R."/>
            <person name="Kale V."/>
            <person name="Holt S."/>
            <person name="Cochrane G."/>
            <person name="Meng A."/>
            <person name="Brown T."/>
            <person name="Cohen L."/>
        </authorList>
    </citation>
    <scope>NUCLEOTIDE SEQUENCE</scope>
    <source>
        <strain evidence="3">GSO104</strain>
    </source>
</reference>
<dbReference type="Gene3D" id="1.10.287.1490">
    <property type="match status" value="1"/>
</dbReference>
<dbReference type="AlphaFoldDB" id="A0A7S4W230"/>
<sequence>MQAKKEAERAKEAAAALSTASSSQTDKVKELEVNFLRLEDELKGARSEIQKESDRADKAEASVAELESARKEIEDLGNKLNAAVSSSESYSSELENVKKENDILKDKLEKNNESSSKQDVAATEVQALKEDMGLMKKDLETSKSLAEEQSLSIIGLEKENKELLAELENTKKNGDTLRDSLQKELDQAKIEIEDVKKAAAQQVVIEREIPSKESITLQNNPLPPPAEVDELLEEIESLKRQVGNNSSDEVEQLREEIKTLKRQLVLASKRNKTPQDDPSVMSSEEVEELLEEIESLKSQIRESKTVRNDPLTPPSEVDELLEEIEFLKSQVGTTSPEEVERLQKEVKNLKRQLILANKKARTEAKRADEAMLANQGRNKDGGAYIDGNVDAIDEILTLQDEVSRLNDELSEARNSVKEHDPNDSSELIRRYDELKRLSDAVIEKDREIEDLKDEVNLLNEELDAHADDNSGTSGIPIGSTITTGTVDPSILKVKDDAIKSRDDEIGALREINEMLRKEVEITRRDCDDAKHKLKEEAQRSAMELEAFSQTLRGVDELRKAAEAMSRELNRTREVVGANDDSSIGLRSHGSYAATSQLDEASRILDASHSRSEPQVENYPLWDRVKNSLAIANRELLQRTPSSNTSISSRPSMNGRQRRRRRRKGGDDESIISAFF</sequence>